<dbReference type="InterPro" id="IPR009015">
    <property type="entry name" value="Fucose_isomerase_N/cen_sf"/>
</dbReference>
<accession>A0A374P0W6</accession>
<dbReference type="AlphaFoldDB" id="A0A374P0W6"/>
<protein>
    <recommendedName>
        <fullName evidence="5">Fucose isomerase</fullName>
    </recommendedName>
</protein>
<reference evidence="3 4" key="1">
    <citation type="submission" date="2018-08" db="EMBL/GenBank/DDBJ databases">
        <title>A genome reference for cultivated species of the human gut microbiota.</title>
        <authorList>
            <person name="Zou Y."/>
            <person name="Xue W."/>
            <person name="Luo G."/>
        </authorList>
    </citation>
    <scope>NUCLEOTIDE SEQUENCE [LARGE SCALE GENOMIC DNA]</scope>
    <source>
        <strain evidence="3 4">TM09-12</strain>
    </source>
</reference>
<keyword evidence="1" id="KW-0413">Isomerase</keyword>
<gene>
    <name evidence="3" type="ORF">DXD79_24060</name>
</gene>
<sequence>MNAQIITKVKVVVTVKEPGTPCWPCINFDYEKETARILKIMEAAEPFIKFDVFYYKSLEEAAAVYEQDQQKYDGILVLMMANWQDIELFYARKAKEGGLPVVLADVPYCGSGSMLNRVSFAVRSEGLPVPMIASMDYEDIAKGVKLFEVIKKMQNTKILVIADKIKEAEQSAASEVWGCQFVNRTAEDLNRFFETVDAAEAADIVQKWKTEAADVLEPSDADILESAKLYLALRQMRDELNADALTVDCLTLSYGDKYTNNTHMYPCLSHAEMSRRGEVAVCEADINATLASLVTLYLTSRPGYVSDPVIDTSSDQIIYAHCVACAKIYGKDDPRTCKYYIRSHAEDQRGASVQVIFPANEKLTTTMFHFPEREVCIHSSTSVGNVGGDEGCRSKLAATTKAENLLYNWMPLWHRVTVFGEYRKQFMNLFKMKQINVIEEDKELMG</sequence>
<evidence type="ECO:0000313" key="4">
    <source>
        <dbReference type="Proteomes" id="UP000263014"/>
    </source>
</evidence>
<dbReference type="GO" id="GO:0005737">
    <property type="term" value="C:cytoplasm"/>
    <property type="evidence" value="ECO:0007669"/>
    <property type="project" value="InterPro"/>
</dbReference>
<dbReference type="Proteomes" id="UP000263014">
    <property type="component" value="Unassembled WGS sequence"/>
</dbReference>
<proteinExistence type="predicted"/>
<evidence type="ECO:0000256" key="1">
    <source>
        <dbReference type="ARBA" id="ARBA00023235"/>
    </source>
</evidence>
<dbReference type="PANTHER" id="PTHR36120">
    <property type="entry name" value="FUCOSE ISOMERASE"/>
    <property type="match status" value="1"/>
</dbReference>
<organism evidence="3 4">
    <name type="scientific">Hungatella hathewayi</name>
    <dbReference type="NCBI Taxonomy" id="154046"/>
    <lineage>
        <taxon>Bacteria</taxon>
        <taxon>Bacillati</taxon>
        <taxon>Bacillota</taxon>
        <taxon>Clostridia</taxon>
        <taxon>Lachnospirales</taxon>
        <taxon>Lachnospiraceae</taxon>
        <taxon>Hungatella</taxon>
    </lineage>
</organism>
<comment type="caution">
    <text evidence="3">The sequence shown here is derived from an EMBL/GenBank/DDBJ whole genome shotgun (WGS) entry which is preliminary data.</text>
</comment>
<dbReference type="EMBL" id="QSON01000014">
    <property type="protein sequence ID" value="RGI99137.1"/>
    <property type="molecule type" value="Genomic_DNA"/>
</dbReference>
<dbReference type="PANTHER" id="PTHR36120:SF1">
    <property type="entry name" value="L-FUCOSE ISOMERASE C-TERMINAL DOMAIN-CONTAINING PROTEIN"/>
    <property type="match status" value="1"/>
</dbReference>
<evidence type="ECO:0000256" key="2">
    <source>
        <dbReference type="ARBA" id="ARBA00023277"/>
    </source>
</evidence>
<dbReference type="SUPFAM" id="SSF53743">
    <property type="entry name" value="FucI/AraA N-terminal and middle domains"/>
    <property type="match status" value="1"/>
</dbReference>
<dbReference type="GO" id="GO:0005996">
    <property type="term" value="P:monosaccharide metabolic process"/>
    <property type="evidence" value="ECO:0007669"/>
    <property type="project" value="InterPro"/>
</dbReference>
<keyword evidence="2" id="KW-0119">Carbohydrate metabolism</keyword>
<name>A0A374P0W6_9FIRM</name>
<evidence type="ECO:0000313" key="3">
    <source>
        <dbReference type="EMBL" id="RGI99137.1"/>
    </source>
</evidence>
<dbReference type="GO" id="GO:0016861">
    <property type="term" value="F:intramolecular oxidoreductase activity, interconverting aldoses and ketoses"/>
    <property type="evidence" value="ECO:0007669"/>
    <property type="project" value="InterPro"/>
</dbReference>
<dbReference type="RefSeq" id="WP_002600833.1">
    <property type="nucleotide sequence ID" value="NZ_QSON01000014.1"/>
</dbReference>
<evidence type="ECO:0008006" key="5">
    <source>
        <dbReference type="Google" id="ProtNLM"/>
    </source>
</evidence>